<evidence type="ECO:0000256" key="9">
    <source>
        <dbReference type="ARBA" id="ARBA00023235"/>
    </source>
</evidence>
<evidence type="ECO:0000313" key="18">
    <source>
        <dbReference type="Proteomes" id="UP000717515"/>
    </source>
</evidence>
<dbReference type="InterPro" id="IPR036188">
    <property type="entry name" value="FAD/NAD-bd_sf"/>
</dbReference>
<dbReference type="EC" id="1.1.3.6" evidence="12"/>
<evidence type="ECO:0000313" key="17">
    <source>
        <dbReference type="EMBL" id="KAG9323929.1"/>
    </source>
</evidence>
<feature type="compositionally biased region" description="Basic and acidic residues" evidence="15">
    <location>
        <begin position="1089"/>
        <end position="1098"/>
    </location>
</feature>
<accession>A0A9P8A4R7</accession>
<dbReference type="InterPro" id="IPR029058">
    <property type="entry name" value="AB_hydrolase_fold"/>
</dbReference>
<evidence type="ECO:0000256" key="10">
    <source>
        <dbReference type="ARBA" id="ARBA00038856"/>
    </source>
</evidence>
<feature type="domain" description="Glucose-methanol-choline oxidoreductase C-terminal" evidence="16">
    <location>
        <begin position="504"/>
        <end position="571"/>
    </location>
</feature>
<keyword evidence="3" id="KW-0285">Flavoprotein</keyword>
<keyword evidence="6" id="KW-0443">Lipid metabolism</keyword>
<keyword evidence="7" id="KW-1207">Sterol metabolism</keyword>
<evidence type="ECO:0000256" key="5">
    <source>
        <dbReference type="ARBA" id="ARBA00023002"/>
    </source>
</evidence>
<comment type="caution">
    <text evidence="17">The sequence shown here is derived from an EMBL/GenBank/DDBJ whole genome shotgun (WGS) entry which is preliminary data.</text>
</comment>
<comment type="cofactor">
    <cofactor evidence="1">
        <name>FAD</name>
        <dbReference type="ChEBI" id="CHEBI:57692"/>
    </cofactor>
</comment>
<evidence type="ECO:0000256" key="4">
    <source>
        <dbReference type="ARBA" id="ARBA00022827"/>
    </source>
</evidence>
<name>A0A9P8A4R7_MORAP</name>
<keyword evidence="9" id="KW-0413">Isomerase</keyword>
<dbReference type="PANTHER" id="PTHR47470">
    <property type="entry name" value="CHOLESTEROL OXIDASE"/>
    <property type="match status" value="1"/>
</dbReference>
<dbReference type="Proteomes" id="UP000717515">
    <property type="component" value="Unassembled WGS sequence"/>
</dbReference>
<proteinExistence type="predicted"/>
<evidence type="ECO:0000256" key="2">
    <source>
        <dbReference type="ARBA" id="ARBA00022548"/>
    </source>
</evidence>
<evidence type="ECO:0000256" key="8">
    <source>
        <dbReference type="ARBA" id="ARBA00023221"/>
    </source>
</evidence>
<feature type="region of interest" description="Disordered" evidence="15">
    <location>
        <begin position="641"/>
        <end position="681"/>
    </location>
</feature>
<keyword evidence="5" id="KW-0560">Oxidoreductase</keyword>
<evidence type="ECO:0000256" key="13">
    <source>
        <dbReference type="ARBA" id="ARBA00049744"/>
    </source>
</evidence>
<dbReference type="GO" id="GO:0008203">
    <property type="term" value="P:cholesterol metabolic process"/>
    <property type="evidence" value="ECO:0007669"/>
    <property type="project" value="UniProtKB-KW"/>
</dbReference>
<dbReference type="SUPFAM" id="SSF53474">
    <property type="entry name" value="alpha/beta-Hydrolases"/>
    <property type="match status" value="1"/>
</dbReference>
<dbReference type="InterPro" id="IPR007867">
    <property type="entry name" value="GMC_OxRtase_C"/>
</dbReference>
<comment type="pathway">
    <text evidence="11">Steroid metabolism; cholesterol degradation.</text>
</comment>
<feature type="compositionally biased region" description="Acidic residues" evidence="15">
    <location>
        <begin position="648"/>
        <end position="661"/>
    </location>
</feature>
<gene>
    <name evidence="17" type="ORF">KVV02_004346</name>
</gene>
<dbReference type="Pfam" id="PF05199">
    <property type="entry name" value="GMC_oxred_C"/>
    <property type="match status" value="1"/>
</dbReference>
<evidence type="ECO:0000256" key="12">
    <source>
        <dbReference type="ARBA" id="ARBA00049723"/>
    </source>
</evidence>
<evidence type="ECO:0000256" key="14">
    <source>
        <dbReference type="ARBA" id="ARBA00049778"/>
    </source>
</evidence>
<organism evidence="17 18">
    <name type="scientific">Mortierella alpina</name>
    <name type="common">Oleaginous fungus</name>
    <name type="synonym">Mortierella renispora</name>
    <dbReference type="NCBI Taxonomy" id="64518"/>
    <lineage>
        <taxon>Eukaryota</taxon>
        <taxon>Fungi</taxon>
        <taxon>Fungi incertae sedis</taxon>
        <taxon>Mucoromycota</taxon>
        <taxon>Mortierellomycotina</taxon>
        <taxon>Mortierellomycetes</taxon>
        <taxon>Mortierellales</taxon>
        <taxon>Mortierellaceae</taxon>
        <taxon>Mortierella</taxon>
    </lineage>
</organism>
<evidence type="ECO:0000256" key="6">
    <source>
        <dbReference type="ARBA" id="ARBA00023098"/>
    </source>
</evidence>
<dbReference type="EMBL" id="JAIFTL010000083">
    <property type="protein sequence ID" value="KAG9323929.1"/>
    <property type="molecule type" value="Genomic_DNA"/>
</dbReference>
<dbReference type="EC" id="5.3.3.1" evidence="10"/>
<feature type="region of interest" description="Disordered" evidence="15">
    <location>
        <begin position="1083"/>
        <end position="1113"/>
    </location>
</feature>
<dbReference type="Gene3D" id="3.50.50.60">
    <property type="entry name" value="FAD/NAD(P)-binding domain"/>
    <property type="match status" value="3"/>
</dbReference>
<reference evidence="17" key="1">
    <citation type="submission" date="2021-07" db="EMBL/GenBank/DDBJ databases">
        <title>Draft genome of Mortierella alpina, strain LL118, isolated from an aspen leaf litter sample.</title>
        <authorList>
            <person name="Yang S."/>
            <person name="Vinatzer B.A."/>
        </authorList>
    </citation>
    <scope>NUCLEOTIDE SEQUENCE</scope>
    <source>
        <strain evidence="17">LL118</strain>
    </source>
</reference>
<keyword evidence="8" id="KW-0753">Steroid metabolism</keyword>
<dbReference type="GO" id="GO:0016995">
    <property type="term" value="F:cholesterol oxidase activity"/>
    <property type="evidence" value="ECO:0007669"/>
    <property type="project" value="UniProtKB-EC"/>
</dbReference>
<sequence>MVGHKHKAHPPRIGLPLTKLKTHYDVVVVGSGYGASIAASRLSRAGKRVCILERGEERWPGEYPEDTLKAASEVQFNGEHGQEGKRTGLYEIHKNKDQWAFVACGLGGTSLLNANTALKPEPRLWSEEAWPKEILQDKELLDQSFQRATDMLQPTPYPEDWPTLPKLSTLEAQAKGAGAHERFVRPPITVHFKDALNPAGVYQKASTLTGNDTTGINDWSKNTTLMNYIPDAWNHGAEIFTACNVLRVERSSKNSKQTAPYIVYFEWQDQSRGDFLHEQGPSSLASMFVTADIVVLGAGALGSTEILLRSSKSGLKTSDQLGKHFSGNGDFLAFSYNGETLVNGVSMGDEDPKKFEHKVGPVITGLIDYRNTENVLDGYVVEEGAIPSQAALLLRTIYQVMSERSSRSIKTAQDLTLQEKIGRNARELASYVTGVYRGAMANTQTFLVMSHDDARGELILQDDRVRIHWPNVGSGRNFSRLDTLLEPLAAAVRGTYVRDPLTAATDEAVVTVHPIGGCGMGRDGSSGVINHKGQVFTGQGEEVYEGLYVMDGAVMPMSLGVNPFLTISALAERACTLLARDRGWTIKYDPTLVPIDFKRPQFPIPYDEQKANPEAYALAQSLRKTSLQDVADRDAEVRGLVVAQPFPDDSDSSSSDSEDEMEAKPKRTLPKVFSWGKGDKAEKDEKAEMKKKAGVTLTEVLKGHLSTVILTEDFDTADNQARSADSTMKVVLTLATGPIEEFLKKTDHRARIAGTVSCRALSDQPMMIESGVFTVFTGTEDDPADECAILYKMGLLCTSGERYRFEGRKPISTGHVLEGWIKPSRILVSVYKVENGVETIFGRGKLGEHDGDFFSQIANVRGDTTSVSANLKAITEFSVSSLSATVKTYLPFLNELKYPEDSPKHKTFARQRPTPEVFDVLSSDGFKTRLTRYRGKKGPVLLLHGASVSSEIFATNLIPHNLCDYLLANDYDVWLSDWRMSILVEDSHRQSPIYGGARDHAAAIKIVLKETGVKNIQVVAHCVGSVTLWAGMLNGEVEGVGSLVSSQVATHPLITIANKIKQNLQLVPLFEKVLRQDEFDCVTHSPSTSEHEDQEQQQKSEQPVAIAGGKSTPPKVTLLDRAIDNALRFLPMPLDEYCNNAVCHRASFCFGLLWEHDKLSKNLHDNLDEILGSINIESLKGLVDGWAKKQTLMDVEGNNLVLPENIKRAFEKVPVLLIHGAKNQVFIPEATLKTVEALRNTNLPLTGQALDSQGMYRREVIPGYGHLDCIVGDRAYKDVYPFILDHLERNLASTGYEAAREE</sequence>
<keyword evidence="4" id="KW-0274">FAD</keyword>
<evidence type="ECO:0000256" key="11">
    <source>
        <dbReference type="ARBA" id="ARBA00049645"/>
    </source>
</evidence>
<dbReference type="Gene3D" id="3.40.50.1820">
    <property type="entry name" value="alpha/beta hydrolase"/>
    <property type="match status" value="1"/>
</dbReference>
<keyword evidence="2" id="KW-0153">Cholesterol metabolism</keyword>
<dbReference type="PANTHER" id="PTHR47470:SF1">
    <property type="entry name" value="FAD-DEPENDENT OXIDOREDUCTASE 2 FAD BINDING DOMAIN-CONTAINING PROTEIN"/>
    <property type="match status" value="1"/>
</dbReference>
<evidence type="ECO:0000256" key="3">
    <source>
        <dbReference type="ARBA" id="ARBA00022630"/>
    </source>
</evidence>
<dbReference type="GO" id="GO:0004769">
    <property type="term" value="F:steroid Delta-isomerase activity"/>
    <property type="evidence" value="ECO:0007669"/>
    <property type="project" value="UniProtKB-EC"/>
</dbReference>
<dbReference type="InterPro" id="IPR052542">
    <property type="entry name" value="Cholesterol_Oxidase"/>
</dbReference>
<evidence type="ECO:0000256" key="7">
    <source>
        <dbReference type="ARBA" id="ARBA00023166"/>
    </source>
</evidence>
<dbReference type="SUPFAM" id="SSF51905">
    <property type="entry name" value="FAD/NAD(P)-binding domain"/>
    <property type="match status" value="1"/>
</dbReference>
<evidence type="ECO:0000256" key="1">
    <source>
        <dbReference type="ARBA" id="ARBA00001974"/>
    </source>
</evidence>
<evidence type="ECO:0000256" key="15">
    <source>
        <dbReference type="SAM" id="MobiDB-lite"/>
    </source>
</evidence>
<protein>
    <recommendedName>
        <fullName evidence="13">Cholesterol oxidase</fullName>
        <ecNumber evidence="12">1.1.3.6</ecNumber>
        <ecNumber evidence="10">5.3.3.1</ecNumber>
    </recommendedName>
    <alternativeName>
        <fullName evidence="14">Cholesterol isomerase</fullName>
    </alternativeName>
</protein>
<evidence type="ECO:0000259" key="16">
    <source>
        <dbReference type="Pfam" id="PF05199"/>
    </source>
</evidence>